<dbReference type="Pfam" id="PF00400">
    <property type="entry name" value="WD40"/>
    <property type="match status" value="1"/>
</dbReference>
<protein>
    <recommendedName>
        <fullName evidence="4">WD repeat-containing protein 55 homolog</fullName>
    </recommendedName>
</protein>
<dbReference type="Proteomes" id="UP000494206">
    <property type="component" value="Unassembled WGS sequence"/>
</dbReference>
<dbReference type="AlphaFoldDB" id="A0A8S1EU23"/>
<evidence type="ECO:0008006" key="4">
    <source>
        <dbReference type="Google" id="ProtNLM"/>
    </source>
</evidence>
<dbReference type="InterPro" id="IPR053299">
    <property type="entry name" value="ASTRA_WD_repeat"/>
</dbReference>
<dbReference type="InterPro" id="IPR001680">
    <property type="entry name" value="WD40_rpt"/>
</dbReference>
<feature type="region of interest" description="Disordered" evidence="1">
    <location>
        <begin position="326"/>
        <end position="381"/>
    </location>
</feature>
<feature type="compositionally biased region" description="Acidic residues" evidence="1">
    <location>
        <begin position="347"/>
        <end position="381"/>
    </location>
</feature>
<dbReference type="InterPro" id="IPR015943">
    <property type="entry name" value="WD40/YVTN_repeat-like_dom_sf"/>
</dbReference>
<gene>
    <name evidence="2" type="ORF">CBOVIS_LOCUS5532</name>
</gene>
<dbReference type="OrthoDB" id="5994at2759"/>
<proteinExistence type="predicted"/>
<evidence type="ECO:0000256" key="1">
    <source>
        <dbReference type="SAM" id="MobiDB-lite"/>
    </source>
</evidence>
<dbReference type="PANTHER" id="PTHR44156">
    <property type="entry name" value="SUPERNUMERARY LIMBS, ISOFORM B-RELATED"/>
    <property type="match status" value="1"/>
</dbReference>
<evidence type="ECO:0000313" key="2">
    <source>
        <dbReference type="EMBL" id="CAB3403006.1"/>
    </source>
</evidence>
<dbReference type="SUPFAM" id="SSF50978">
    <property type="entry name" value="WD40 repeat-like"/>
    <property type="match status" value="1"/>
</dbReference>
<dbReference type="Gene3D" id="2.130.10.10">
    <property type="entry name" value="YVTN repeat-like/Quinoprotein amine dehydrogenase"/>
    <property type="match status" value="2"/>
</dbReference>
<evidence type="ECO:0000313" key="3">
    <source>
        <dbReference type="Proteomes" id="UP000494206"/>
    </source>
</evidence>
<dbReference type="SMART" id="SM00320">
    <property type="entry name" value="WD40"/>
    <property type="match status" value="5"/>
</dbReference>
<accession>A0A8S1EU23</accession>
<keyword evidence="3" id="KW-1185">Reference proteome</keyword>
<dbReference type="InterPro" id="IPR036322">
    <property type="entry name" value="WD40_repeat_dom_sf"/>
</dbReference>
<reference evidence="2 3" key="1">
    <citation type="submission" date="2020-04" db="EMBL/GenBank/DDBJ databases">
        <authorList>
            <person name="Laetsch R D."/>
            <person name="Stevens L."/>
            <person name="Kumar S."/>
            <person name="Blaxter L. M."/>
        </authorList>
    </citation>
    <scope>NUCLEOTIDE SEQUENCE [LARGE SCALE GENOMIC DNA]</scope>
</reference>
<name>A0A8S1EU23_9PELO</name>
<dbReference type="EMBL" id="CADEPM010000003">
    <property type="protein sequence ID" value="CAB3403006.1"/>
    <property type="molecule type" value="Genomic_DNA"/>
</dbReference>
<organism evidence="2 3">
    <name type="scientific">Caenorhabditis bovis</name>
    <dbReference type="NCBI Taxonomy" id="2654633"/>
    <lineage>
        <taxon>Eukaryota</taxon>
        <taxon>Metazoa</taxon>
        <taxon>Ecdysozoa</taxon>
        <taxon>Nematoda</taxon>
        <taxon>Chromadorea</taxon>
        <taxon>Rhabditida</taxon>
        <taxon>Rhabditina</taxon>
        <taxon>Rhabditomorpha</taxon>
        <taxon>Rhabditoidea</taxon>
        <taxon>Rhabditidae</taxon>
        <taxon>Peloderinae</taxon>
        <taxon>Caenorhabditis</taxon>
    </lineage>
</organism>
<sequence length="381" mass="42700">MLHSFDVPPLCIASNSDGSRIAVGCVDGSVKFLNTENDSFETIWEFKTKSCVRSIDIDETNEKVYAVIKNRALCAFDINTGRRTRCILKAHSAAPMVVCSLPPSSLKNQQVATADEKGEVKTWDLRAECPVVRKWKEQEEEINELKIDSKHNLLSASSDGTLAAFDLRKGKLKVRSELMHSELLSICPTDKFTYVGGGDGFIEVFNHNEYGNLLERIESGFELGTNGIVELRRGLLLTSSSGSNKLRLLNVMPNKRLGIMGTHGDEHENDGIDIMTLSGDKTTLFTAISFNCTIKKWELTPIVEKIPILRSTDAKKKKNVGVGFFDDLIPEGQKNDEPKKKRRKEDDSDEESDDEGEDEQEDEDELEDEDEEEEADDEDEE</sequence>
<comment type="caution">
    <text evidence="2">The sequence shown here is derived from an EMBL/GenBank/DDBJ whole genome shotgun (WGS) entry which is preliminary data.</text>
</comment>